<organism evidence="2">
    <name type="scientific">bioreactor metagenome</name>
    <dbReference type="NCBI Taxonomy" id="1076179"/>
    <lineage>
        <taxon>unclassified sequences</taxon>
        <taxon>metagenomes</taxon>
        <taxon>ecological metagenomes</taxon>
    </lineage>
</organism>
<accession>A0A645JJ76</accession>
<proteinExistence type="predicted"/>
<comment type="caution">
    <text evidence="2">The sequence shown here is derived from an EMBL/GenBank/DDBJ whole genome shotgun (WGS) entry which is preliminary data.</text>
</comment>
<protein>
    <recommendedName>
        <fullName evidence="1">LTD domain-containing protein</fullName>
    </recommendedName>
</protein>
<dbReference type="AlphaFoldDB" id="A0A645JJ76"/>
<evidence type="ECO:0000259" key="1">
    <source>
        <dbReference type="Pfam" id="PF00932"/>
    </source>
</evidence>
<dbReference type="InterPro" id="IPR001322">
    <property type="entry name" value="Lamin_tail_dom"/>
</dbReference>
<dbReference type="Gene3D" id="2.60.40.1260">
    <property type="entry name" value="Lamin Tail domain"/>
    <property type="match status" value="1"/>
</dbReference>
<sequence>MPNTTIEVTQDFPIGVLLTLDESGAILLQNPAKESVPSSVVVQAFDVPSQTITLTNSGAAPADLSGMILFSVRSDATLRFPEGTQLGAGESLVIGTGEDFSFKDEDKPLNKKKANTVLLFDRFGTLVNQLEQ</sequence>
<feature type="domain" description="LTD" evidence="1">
    <location>
        <begin position="37"/>
        <end position="131"/>
    </location>
</feature>
<dbReference type="InterPro" id="IPR036415">
    <property type="entry name" value="Lamin_tail_dom_sf"/>
</dbReference>
<gene>
    <name evidence="2" type="ORF">SDC9_211501</name>
</gene>
<dbReference type="SUPFAM" id="SSF74853">
    <property type="entry name" value="Lamin A/C globular tail domain"/>
    <property type="match status" value="1"/>
</dbReference>
<reference evidence="2" key="1">
    <citation type="submission" date="2019-08" db="EMBL/GenBank/DDBJ databases">
        <authorList>
            <person name="Kucharzyk K."/>
            <person name="Murdoch R.W."/>
            <person name="Higgins S."/>
            <person name="Loffler F."/>
        </authorList>
    </citation>
    <scope>NUCLEOTIDE SEQUENCE</scope>
</reference>
<dbReference type="EMBL" id="VSSQ01143603">
    <property type="protein sequence ID" value="MPN63735.1"/>
    <property type="molecule type" value="Genomic_DNA"/>
</dbReference>
<evidence type="ECO:0000313" key="2">
    <source>
        <dbReference type="EMBL" id="MPN63735.1"/>
    </source>
</evidence>
<name>A0A645JJ76_9ZZZZ</name>
<dbReference type="Pfam" id="PF00932">
    <property type="entry name" value="LTD"/>
    <property type="match status" value="1"/>
</dbReference>